<proteinExistence type="predicted"/>
<evidence type="ECO:0000313" key="1">
    <source>
        <dbReference type="EMBL" id="KKU94811.1"/>
    </source>
</evidence>
<comment type="caution">
    <text evidence="1">The sequence shown here is derived from an EMBL/GenBank/DDBJ whole genome shotgun (WGS) entry which is preliminary data.</text>
</comment>
<reference evidence="1 2" key="1">
    <citation type="journal article" date="2015" name="Nature">
        <title>rRNA introns, odd ribosomes, and small enigmatic genomes across a large radiation of phyla.</title>
        <authorList>
            <person name="Brown C.T."/>
            <person name="Hug L.A."/>
            <person name="Thomas B.C."/>
            <person name="Sharon I."/>
            <person name="Castelle C.J."/>
            <person name="Singh A."/>
            <person name="Wilkins M.J."/>
            <person name="Williams K.H."/>
            <person name="Banfield J.F."/>
        </authorList>
    </citation>
    <scope>NUCLEOTIDE SEQUENCE [LARGE SCALE GENOMIC DNA]</scope>
</reference>
<dbReference type="Proteomes" id="UP000034877">
    <property type="component" value="Unassembled WGS sequence"/>
</dbReference>
<dbReference type="AlphaFoldDB" id="A0A0G1UL35"/>
<sequence>MAACFSEKTFVKDNFIDSKDRQRSEILSPDLIQISFGQCWVSALETADGQMGKKTAGLRKGEFGERQR</sequence>
<organism evidence="1 2">
    <name type="scientific">Candidatus Amesbacteria bacterium GW2011_GWC1_48_10</name>
    <dbReference type="NCBI Taxonomy" id="1618365"/>
    <lineage>
        <taxon>Bacteria</taxon>
        <taxon>Candidatus Amesiibacteriota</taxon>
    </lineage>
</organism>
<evidence type="ECO:0000313" key="2">
    <source>
        <dbReference type="Proteomes" id="UP000034877"/>
    </source>
</evidence>
<name>A0A0G1UL35_9BACT</name>
<protein>
    <submittedName>
        <fullName evidence="1">Uncharacterized protein</fullName>
    </submittedName>
</protein>
<dbReference type="EMBL" id="LCPE01000006">
    <property type="protein sequence ID" value="KKU94811.1"/>
    <property type="molecule type" value="Genomic_DNA"/>
</dbReference>
<accession>A0A0G1UL35</accession>
<gene>
    <name evidence="1" type="ORF">UY22_C0006G0009</name>
</gene>